<protein>
    <submittedName>
        <fullName evidence="1">Cytoplasmic protein</fullName>
    </submittedName>
</protein>
<dbReference type="RefSeq" id="WP_016124052.1">
    <property type="nucleotide sequence ID" value="NZ_KB976851.1"/>
</dbReference>
<dbReference type="AlphaFoldDB" id="A0A9W5VPI5"/>
<dbReference type="Proteomes" id="UP000014028">
    <property type="component" value="Unassembled WGS sequence"/>
</dbReference>
<name>A0A9W5VPI5_BACCE</name>
<gene>
    <name evidence="1" type="ORF">IKC_06560</name>
</gene>
<organism evidence="1 2">
    <name type="scientific">Bacillus cereus VD184</name>
    <dbReference type="NCBI Taxonomy" id="1053242"/>
    <lineage>
        <taxon>Bacteria</taxon>
        <taxon>Bacillati</taxon>
        <taxon>Bacillota</taxon>
        <taxon>Bacilli</taxon>
        <taxon>Bacillales</taxon>
        <taxon>Bacillaceae</taxon>
        <taxon>Bacillus</taxon>
        <taxon>Bacillus cereus group</taxon>
    </lineage>
</organism>
<accession>A0A9W5VPI5</accession>
<dbReference type="InterPro" id="IPR016115">
    <property type="entry name" value="Phage_PRD1_P3_N"/>
</dbReference>
<dbReference type="Gene3D" id="2.70.9.30">
    <property type="entry name" value="Viral coat protein p3"/>
    <property type="match status" value="1"/>
</dbReference>
<dbReference type="EMBL" id="AHFK01000112">
    <property type="protein sequence ID" value="EOQ01052.1"/>
    <property type="molecule type" value="Genomic_DNA"/>
</dbReference>
<proteinExistence type="predicted"/>
<sequence length="355" mass="39888">MAQKEQFSIAERAARWAKATRQYQQTIPSQFASQENMQLEFQLPKTRLLTRIFLKVKAVATLKSSSGTIQRDAMSPYGILDRVELIMNNGFAPYSLSGKELFMYNVIRQNPEVLLPGPSRQHMNYVENVATTAGKDNEISFMIPLPVSLNERDPIGMVLLQNPTSNVTLSVRVGELAKAYKLNPSNNDQVTFKSLSITPMVEAYSIPTIPGGQPDLSVLKLVNSKMDSFSGGGQNTLSLDIGTIYRKLIFYIEDKDGKPMTPQDISGNMQLVLNQADTPYDIQPDLLTHLNHMQLGYPLPEGMYCFDFSYQGIPNMGGSRDYVDTERLTEFWFRFNTSKGGKIIVVKETLSRLQM</sequence>
<comment type="caution">
    <text evidence="1">The sequence shown here is derived from an EMBL/GenBank/DDBJ whole genome shotgun (WGS) entry which is preliminary data.</text>
</comment>
<evidence type="ECO:0000313" key="1">
    <source>
        <dbReference type="EMBL" id="EOQ01052.1"/>
    </source>
</evidence>
<evidence type="ECO:0000313" key="2">
    <source>
        <dbReference type="Proteomes" id="UP000014028"/>
    </source>
</evidence>
<reference evidence="1 2" key="1">
    <citation type="submission" date="2012-12" db="EMBL/GenBank/DDBJ databases">
        <title>The Genome Sequence of Bacillus cereus VD184.</title>
        <authorList>
            <consortium name="The Broad Institute Genome Sequencing Platform"/>
            <consortium name="The Broad Institute Genome Sequencing Center for Infectious Disease"/>
            <person name="Feldgarden M."/>
            <person name="Van der Auwera G.A."/>
            <person name="Mahillon J."/>
            <person name="Duprez V."/>
            <person name="Timmery S."/>
            <person name="Mattelet C."/>
            <person name="Dierick K."/>
            <person name="Sun M."/>
            <person name="Yu Z."/>
            <person name="Zhu L."/>
            <person name="Hu X."/>
            <person name="Shank E.B."/>
            <person name="Swiecicka I."/>
            <person name="Hansen B.M."/>
            <person name="Andrup L."/>
            <person name="Walker B."/>
            <person name="Young S.K."/>
            <person name="Zeng Q."/>
            <person name="Gargeya S."/>
            <person name="Fitzgerald M."/>
            <person name="Haas B."/>
            <person name="Abouelleil A."/>
            <person name="Alvarado L."/>
            <person name="Arachchi H.M."/>
            <person name="Berlin A.M."/>
            <person name="Chapman S.B."/>
            <person name="Dewar J."/>
            <person name="Goldberg J."/>
            <person name="Griggs A."/>
            <person name="Gujja S."/>
            <person name="Hansen M."/>
            <person name="Howarth C."/>
            <person name="Imamovic A."/>
            <person name="Larimer J."/>
            <person name="McCowan C."/>
            <person name="Murphy C."/>
            <person name="Neiman D."/>
            <person name="Pearson M."/>
            <person name="Priest M."/>
            <person name="Roberts A."/>
            <person name="Saif S."/>
            <person name="Shea T."/>
            <person name="Sisk P."/>
            <person name="Sykes S."/>
            <person name="Wortman J."/>
            <person name="Nusbaum C."/>
            <person name="Birren B."/>
        </authorList>
    </citation>
    <scope>NUCLEOTIDE SEQUENCE [LARGE SCALE GENOMIC DNA]</scope>
    <source>
        <strain evidence="1 2">VD184</strain>
    </source>
</reference>